<evidence type="ECO:0000313" key="3">
    <source>
        <dbReference type="Proteomes" id="UP000318939"/>
    </source>
</evidence>
<dbReference type="Proteomes" id="UP000318939">
    <property type="component" value="Chromosome"/>
</dbReference>
<evidence type="ECO:0008006" key="4">
    <source>
        <dbReference type="Google" id="ProtNLM"/>
    </source>
</evidence>
<gene>
    <name evidence="2" type="ORF">PR018_08905</name>
</gene>
<organism evidence="2 3">
    <name type="scientific">Rhizobium rhododendri</name>
    <dbReference type="NCBI Taxonomy" id="2506430"/>
    <lineage>
        <taxon>Bacteria</taxon>
        <taxon>Pseudomonadati</taxon>
        <taxon>Pseudomonadota</taxon>
        <taxon>Alphaproteobacteria</taxon>
        <taxon>Hyphomicrobiales</taxon>
        <taxon>Rhizobiaceae</taxon>
        <taxon>Rhizobium/Agrobacterium group</taxon>
        <taxon>Rhizobium</taxon>
    </lineage>
</organism>
<evidence type="ECO:0000256" key="1">
    <source>
        <dbReference type="SAM" id="Coils"/>
    </source>
</evidence>
<reference evidence="2" key="2">
    <citation type="journal article" date="2023" name="MicrobiologyOpen">
        <title>Genomics of the tumorigenes clade of the family Rhizobiaceae and description of Rhizobium rhododendri sp. nov.</title>
        <authorList>
            <person name="Kuzmanovic N."/>
            <person name="diCenzo G.C."/>
            <person name="Bunk B."/>
            <person name="Sproeer C."/>
            <person name="Fruehling A."/>
            <person name="Neumann-Schaal M."/>
            <person name="Overmann J."/>
            <person name="Smalla K."/>
        </authorList>
    </citation>
    <scope>NUCLEOTIDE SEQUENCE</scope>
    <source>
        <strain evidence="2">Rho-6.2</strain>
    </source>
</reference>
<dbReference type="EMBL" id="CP117267">
    <property type="protein sequence ID" value="WFS24589.1"/>
    <property type="molecule type" value="Genomic_DNA"/>
</dbReference>
<sequence length="522" mass="59072">MRVAKRLPLRKYRLLIALLFANILSFFCVTQFANAGIFDAFGSRAVFCQPKDRQCVLDVALDIAIKDFSSRDPIAEAAPHATRAGRLYALVPPDQWQAVRQRWQAAGADEAFFATLDKTSWPLLPSDWLTADLLEEALDSQEGPDRTNFADFVEFAFPVLLKKERAATLSLWDEHVEMLWNDAFDTVTLVFDWMANNDVDALERYASRYNFPQSATYDPREGLSRAAARFCDNGNHEPGERILALLEKEKQGWKLEREKQAIDWSRQTTGVLACRGEQAALDLVDPVLAQMQTDVREAKEKYKNPQEQAFVVGVIRSEVAEGLIQPLALHFEEAGQHDQAVKVFARLPVQQSAMMLSDIAEKGIYGMEFLQQSFAEFMEVHREDAFYDTDRSKALTWYLEKYDGSEAGPGLEREAEAIDMAGEIWPNPVARQAAEKALKTLADRANEDRRAKQSALDRARLRLGAFEKRRRGCEIPDTALTEMLANAGGYDFAEQRSEMLIDYLSYLDTDKNGESRGDCIIH</sequence>
<dbReference type="RefSeq" id="WP_142823169.1">
    <property type="nucleotide sequence ID" value="NZ_CP117267.1"/>
</dbReference>
<keyword evidence="3" id="KW-1185">Reference proteome</keyword>
<reference evidence="2" key="1">
    <citation type="journal article" date="2019" name="Phytopathology">
        <title>A Novel Group of Rhizobium tumorigenes-Like Agrobacteria Associated with Crown Gall Disease of Rhododendron and Blueberry.</title>
        <authorList>
            <person name="Kuzmanovic N."/>
            <person name="Behrens P."/>
            <person name="Idczak E."/>
            <person name="Wagner S."/>
            <person name="Gotz M."/>
            <person name="Sproer C."/>
            <person name="Bunk B."/>
            <person name="Overmann J."/>
            <person name="Smalla K."/>
        </authorList>
    </citation>
    <scope>NUCLEOTIDE SEQUENCE</scope>
    <source>
        <strain evidence="2">Rho-6.2</strain>
    </source>
</reference>
<protein>
    <recommendedName>
        <fullName evidence="4">DUF4034 domain-containing protein</fullName>
    </recommendedName>
</protein>
<feature type="coiled-coil region" evidence="1">
    <location>
        <begin position="431"/>
        <end position="462"/>
    </location>
</feature>
<keyword evidence="1" id="KW-0175">Coiled coil</keyword>
<accession>A0ABY8INA0</accession>
<name>A0ABY8INA0_9HYPH</name>
<evidence type="ECO:0000313" key="2">
    <source>
        <dbReference type="EMBL" id="WFS24589.1"/>
    </source>
</evidence>
<proteinExistence type="predicted"/>